<dbReference type="SUPFAM" id="SSF53850">
    <property type="entry name" value="Periplasmic binding protein-like II"/>
    <property type="match status" value="1"/>
</dbReference>
<dbReference type="Pfam" id="PF00126">
    <property type="entry name" value="HTH_1"/>
    <property type="match status" value="1"/>
</dbReference>
<proteinExistence type="inferred from homology"/>
<feature type="region of interest" description="Disordered" evidence="5">
    <location>
        <begin position="303"/>
        <end position="324"/>
    </location>
</feature>
<evidence type="ECO:0000256" key="4">
    <source>
        <dbReference type="ARBA" id="ARBA00023163"/>
    </source>
</evidence>
<dbReference type="RefSeq" id="WP_381841557.1">
    <property type="nucleotide sequence ID" value="NZ_JBHYTS010000025.1"/>
</dbReference>
<dbReference type="InterPro" id="IPR000847">
    <property type="entry name" value="LysR_HTH_N"/>
</dbReference>
<dbReference type="Gene3D" id="1.10.10.10">
    <property type="entry name" value="Winged helix-like DNA-binding domain superfamily/Winged helix DNA-binding domain"/>
    <property type="match status" value="1"/>
</dbReference>
<dbReference type="PANTHER" id="PTHR30126">
    <property type="entry name" value="HTH-TYPE TRANSCRIPTIONAL REGULATOR"/>
    <property type="match status" value="1"/>
</dbReference>
<dbReference type="SUPFAM" id="SSF46785">
    <property type="entry name" value="Winged helix' DNA-binding domain"/>
    <property type="match status" value="1"/>
</dbReference>
<feature type="domain" description="HTH lysR-type" evidence="6">
    <location>
        <begin position="1"/>
        <end position="58"/>
    </location>
</feature>
<dbReference type="EMBL" id="JBHYTS010000025">
    <property type="protein sequence ID" value="MFE1752412.1"/>
    <property type="molecule type" value="Genomic_DNA"/>
</dbReference>
<dbReference type="PROSITE" id="PS50931">
    <property type="entry name" value="HTH_LYSR"/>
    <property type="match status" value="1"/>
</dbReference>
<evidence type="ECO:0000313" key="8">
    <source>
        <dbReference type="Proteomes" id="UP001599756"/>
    </source>
</evidence>
<dbReference type="PANTHER" id="PTHR30126:SF2">
    <property type="entry name" value="HTH-TYPE TRANSCRIPTIONAL REGULATOR YJIE"/>
    <property type="match status" value="1"/>
</dbReference>
<comment type="caution">
    <text evidence="7">The sequence shown here is derived from an EMBL/GenBank/DDBJ whole genome shotgun (WGS) entry which is preliminary data.</text>
</comment>
<evidence type="ECO:0000256" key="1">
    <source>
        <dbReference type="ARBA" id="ARBA00009437"/>
    </source>
</evidence>
<dbReference type="Proteomes" id="UP001599756">
    <property type="component" value="Unassembled WGS sequence"/>
</dbReference>
<evidence type="ECO:0000256" key="2">
    <source>
        <dbReference type="ARBA" id="ARBA00023015"/>
    </source>
</evidence>
<keyword evidence="3" id="KW-0238">DNA-binding</keyword>
<gene>
    <name evidence="7" type="ORF">ACFW88_18035</name>
</gene>
<evidence type="ECO:0000259" key="6">
    <source>
        <dbReference type="PROSITE" id="PS50931"/>
    </source>
</evidence>
<accession>A0ABW6H715</accession>
<keyword evidence="8" id="KW-1185">Reference proteome</keyword>
<keyword evidence="4" id="KW-0804">Transcription</keyword>
<name>A0ABW6H715_9ACTN</name>
<reference evidence="7 8" key="1">
    <citation type="submission" date="2024-09" db="EMBL/GenBank/DDBJ databases">
        <title>The Natural Products Discovery Center: Release of the First 8490 Sequenced Strains for Exploring Actinobacteria Biosynthetic Diversity.</title>
        <authorList>
            <person name="Kalkreuter E."/>
            <person name="Kautsar S.A."/>
            <person name="Yang D."/>
            <person name="Bader C.D."/>
            <person name="Teijaro C.N."/>
            <person name="Fluegel L."/>
            <person name="Davis C.M."/>
            <person name="Simpson J.R."/>
            <person name="Lauterbach L."/>
            <person name="Steele A.D."/>
            <person name="Gui C."/>
            <person name="Meng S."/>
            <person name="Li G."/>
            <person name="Viehrig K."/>
            <person name="Ye F."/>
            <person name="Su P."/>
            <person name="Kiefer A.F."/>
            <person name="Nichols A."/>
            <person name="Cepeda A.J."/>
            <person name="Yan W."/>
            <person name="Fan B."/>
            <person name="Jiang Y."/>
            <person name="Adhikari A."/>
            <person name="Zheng C.-J."/>
            <person name="Schuster L."/>
            <person name="Cowan T.M."/>
            <person name="Smanski M.J."/>
            <person name="Chevrette M.G."/>
            <person name="De Carvalho L.P.S."/>
            <person name="Shen B."/>
        </authorList>
    </citation>
    <scope>NUCLEOTIDE SEQUENCE [LARGE SCALE GENOMIC DNA]</scope>
    <source>
        <strain evidence="7 8">NPDC059500</strain>
    </source>
</reference>
<keyword evidence="2" id="KW-0805">Transcription regulation</keyword>
<dbReference type="Pfam" id="PF03466">
    <property type="entry name" value="LysR_substrate"/>
    <property type="match status" value="1"/>
</dbReference>
<dbReference type="Gene3D" id="3.40.190.10">
    <property type="entry name" value="Periplasmic binding protein-like II"/>
    <property type="match status" value="2"/>
</dbReference>
<dbReference type="InterPro" id="IPR036388">
    <property type="entry name" value="WH-like_DNA-bd_sf"/>
</dbReference>
<organism evidence="7 8">
    <name type="scientific">Streptomyces anandii</name>
    <dbReference type="NCBI Taxonomy" id="285454"/>
    <lineage>
        <taxon>Bacteria</taxon>
        <taxon>Bacillati</taxon>
        <taxon>Actinomycetota</taxon>
        <taxon>Actinomycetes</taxon>
        <taxon>Kitasatosporales</taxon>
        <taxon>Streptomycetaceae</taxon>
        <taxon>Streptomyces</taxon>
    </lineage>
</organism>
<comment type="similarity">
    <text evidence="1">Belongs to the LysR transcriptional regulatory family.</text>
</comment>
<evidence type="ECO:0000256" key="3">
    <source>
        <dbReference type="ARBA" id="ARBA00023125"/>
    </source>
</evidence>
<dbReference type="PRINTS" id="PR00039">
    <property type="entry name" value="HTHLYSR"/>
</dbReference>
<evidence type="ECO:0000313" key="7">
    <source>
        <dbReference type="EMBL" id="MFE1752412.1"/>
    </source>
</evidence>
<protein>
    <submittedName>
        <fullName evidence="7">LysR family transcriptional regulator</fullName>
    </submittedName>
</protein>
<evidence type="ECO:0000256" key="5">
    <source>
        <dbReference type="SAM" id="MobiDB-lite"/>
    </source>
</evidence>
<dbReference type="InterPro" id="IPR005119">
    <property type="entry name" value="LysR_subst-bd"/>
</dbReference>
<dbReference type="InterPro" id="IPR036390">
    <property type="entry name" value="WH_DNA-bd_sf"/>
</dbReference>
<sequence length="324" mass="34249">MDIGWLESFLALAEHGSFTRAAEAQHVSQPAFSRRIRALESWFGEPLVDRSTYPVGLTPAGVKVRAGAIETVTALGAVRDELRGGRQRAPRGAVRVAVTHTLATTFFAQWWTRCGDPDPAPCVLLPSNTLDAYDALVHGGCDLLLAYADPALPLNVPVAEAEWMVLADDVLAPYTAVTDGRPAFRLPGTAAAPVPVVTHSQAAFLGRVTERVLSGRDKEDLHVLPLAQSDFTSALAAMVRAGMGVGWLPERLVAAELAAGTLQRAGDPSLTARLEIRLYRVPNDKAPARAAAVWRRAAELAADGAPGHSAAPIPPAPVSGSSTR</sequence>